<protein>
    <submittedName>
        <fullName evidence="1">Uncharacterized protein</fullName>
    </submittedName>
</protein>
<comment type="caution">
    <text evidence="1">The sequence shown here is derived from an EMBL/GenBank/DDBJ whole genome shotgun (WGS) entry which is preliminary data.</text>
</comment>
<reference evidence="1" key="2">
    <citation type="submission" date="2021-04" db="EMBL/GenBank/DDBJ databases">
        <authorList>
            <person name="Gilroy R."/>
        </authorList>
    </citation>
    <scope>NUCLEOTIDE SEQUENCE</scope>
    <source>
        <strain evidence="1">ChiW7-2402</strain>
    </source>
</reference>
<sequence>MQDKYAQMQRFFTACDELISGKYILADNKIGEVLRAIAASEELTGLFSAVTERFDYPTAKQAYLKYPAEPGGTRGAAYLPTDRADLIAFVFCLLVDFDSGTMRLNDFLRKFFHEDGSFTASYTLFVERMIRPFRDIVRDCFPELARPGSVSRDREEALDKIGEIIQAERGRMMQAALNPVDADACTLILDELYAAAGRRDSAELKALLCGYSYFLNTVGYLNDESRTLFELSAKL</sequence>
<accession>A0A9D2G2P9</accession>
<proteinExistence type="predicted"/>
<organism evidence="1 2">
    <name type="scientific">Candidatus Gallimonas intestinavium</name>
    <dbReference type="NCBI Taxonomy" id="2838603"/>
    <lineage>
        <taxon>Bacteria</taxon>
        <taxon>Bacillati</taxon>
        <taxon>Bacillota</taxon>
        <taxon>Clostridia</taxon>
        <taxon>Candidatus Gallimonas</taxon>
    </lineage>
</organism>
<dbReference type="AlphaFoldDB" id="A0A9D2G2P9"/>
<name>A0A9D2G2P9_9FIRM</name>
<gene>
    <name evidence="1" type="ORF">H9964_00125</name>
</gene>
<reference evidence="1" key="1">
    <citation type="journal article" date="2021" name="PeerJ">
        <title>Extensive microbial diversity within the chicken gut microbiome revealed by metagenomics and culture.</title>
        <authorList>
            <person name="Gilroy R."/>
            <person name="Ravi A."/>
            <person name="Getino M."/>
            <person name="Pursley I."/>
            <person name="Horton D.L."/>
            <person name="Alikhan N.F."/>
            <person name="Baker D."/>
            <person name="Gharbi K."/>
            <person name="Hall N."/>
            <person name="Watson M."/>
            <person name="Adriaenssens E.M."/>
            <person name="Foster-Nyarko E."/>
            <person name="Jarju S."/>
            <person name="Secka A."/>
            <person name="Antonio M."/>
            <person name="Oren A."/>
            <person name="Chaudhuri R.R."/>
            <person name="La Ragione R."/>
            <person name="Hildebrand F."/>
            <person name="Pallen M.J."/>
        </authorList>
    </citation>
    <scope>NUCLEOTIDE SEQUENCE</scope>
    <source>
        <strain evidence="1">ChiW7-2402</strain>
    </source>
</reference>
<evidence type="ECO:0000313" key="2">
    <source>
        <dbReference type="Proteomes" id="UP000824102"/>
    </source>
</evidence>
<evidence type="ECO:0000313" key="1">
    <source>
        <dbReference type="EMBL" id="HIZ71969.1"/>
    </source>
</evidence>
<dbReference type="Proteomes" id="UP000824102">
    <property type="component" value="Unassembled WGS sequence"/>
</dbReference>
<dbReference type="EMBL" id="DXBB01000004">
    <property type="protein sequence ID" value="HIZ71969.1"/>
    <property type="molecule type" value="Genomic_DNA"/>
</dbReference>